<gene>
    <name evidence="1" type="ORF">LCMAC103_00540</name>
</gene>
<accession>A0A481YVA9</accession>
<reference evidence="1" key="1">
    <citation type="journal article" date="2019" name="MBio">
        <title>Virus Genomes from Deep Sea Sediments Expand the Ocean Megavirome and Support Independent Origins of Viral Gigantism.</title>
        <authorList>
            <person name="Backstrom D."/>
            <person name="Yutin N."/>
            <person name="Jorgensen S.L."/>
            <person name="Dharamshi J."/>
            <person name="Homa F."/>
            <person name="Zaremba-Niedwiedzka K."/>
            <person name="Spang A."/>
            <person name="Wolf Y.I."/>
            <person name="Koonin E.V."/>
            <person name="Ettema T.J."/>
        </authorList>
    </citation>
    <scope>NUCLEOTIDE SEQUENCE</scope>
</reference>
<name>A0A481YVA9_9VIRU</name>
<protein>
    <submittedName>
        <fullName evidence="1">Uncharacterized protein</fullName>
    </submittedName>
</protein>
<evidence type="ECO:0000313" key="1">
    <source>
        <dbReference type="EMBL" id="QBK86725.1"/>
    </source>
</evidence>
<proteinExistence type="predicted"/>
<organism evidence="1">
    <name type="scientific">Marseillevirus LCMAC103</name>
    <dbReference type="NCBI Taxonomy" id="2506604"/>
    <lineage>
        <taxon>Viruses</taxon>
        <taxon>Varidnaviria</taxon>
        <taxon>Bamfordvirae</taxon>
        <taxon>Nucleocytoviricota</taxon>
        <taxon>Megaviricetes</taxon>
        <taxon>Pimascovirales</taxon>
        <taxon>Pimascovirales incertae sedis</taxon>
        <taxon>Marseilleviridae</taxon>
    </lineage>
</organism>
<sequence>MPELLKAGPILKWILLGLDDKKNKRHQKLIVPLPAAGGTAPTMDRLAQKQRLFFRLNLRFARPVSPVGGFPLGNAPPSGARPLTDREIKEVLGMFENCVTYVDYLRFVAPK</sequence>
<dbReference type="EMBL" id="MK500335">
    <property type="protein sequence ID" value="QBK86725.1"/>
    <property type="molecule type" value="Genomic_DNA"/>
</dbReference>